<dbReference type="InterPro" id="IPR000421">
    <property type="entry name" value="FA58C"/>
</dbReference>
<dbReference type="InterPro" id="IPR039448">
    <property type="entry name" value="Beta_helix"/>
</dbReference>
<name>A0A6B8RTG8_9BACL</name>
<dbReference type="PROSITE" id="PS50022">
    <property type="entry name" value="FA58C_3"/>
    <property type="match status" value="4"/>
</dbReference>
<protein>
    <recommendedName>
        <fullName evidence="2">F5/8 type C domain-containing protein</fullName>
    </recommendedName>
</protein>
<evidence type="ECO:0000313" key="3">
    <source>
        <dbReference type="EMBL" id="QGQ98753.1"/>
    </source>
</evidence>
<feature type="domain" description="F5/8 type C" evidence="2">
    <location>
        <begin position="756"/>
        <end position="905"/>
    </location>
</feature>
<dbReference type="OrthoDB" id="9808066at2"/>
<dbReference type="Pfam" id="PF13229">
    <property type="entry name" value="Beta_helix"/>
    <property type="match status" value="1"/>
</dbReference>
<dbReference type="Proteomes" id="UP000426246">
    <property type="component" value="Chromosome"/>
</dbReference>
<sequence>MKKLFSHVLVVCMLFTMANLISFSQNASAAVQATYYVSPTGSDTNPGTLAQPFLTIGKAQTVVRTINSSMTGDILVYLRGGTYALSSTFTLTSLDSGTNGFNVIYKAYTSENPVISGGTPITGWILDDSINNIYKANVGTSLNTRQLYVDGVRAIRARGLDNPAGFTMTTNGYTLPSTGTYANMASWGNKSEIETVNKQSWMSKRFGFSTITGTAAIMKNPGWTDATINGNSRGSISWIENAYELLDSAGEWYYNRTTGYMFYKPRTGENMSTSTFIAAKLETLVNGAGTLASPVTNIQFDGITFAYNTWLEPSGNNSYADFQSGVVYRDLGAAYTEHQWSTNQYKTPAGVTFKASKNIVIKNSTFTHMGNAALNFEYGSQDNQIDYNTFSDISGNGINIGGVDVADHHPTDARVIVKNNVVSNNTITKIGVEYLDNVGIFVGYSEGTAITHNKLYDLPYTGISAGWGWGFIDTLGTSVAKNNVIDHNLIYNFNHTLNDGGGIYTLGSQPGSVVYSNYIYDDKNQYAFLYRDNGSSGFFDSNNVLSKQNSGTNNWYYTNPNPAGYFSAHDNNAYYNYYSSGMSTYQTGGTNVAANNTAVVSDAWNSTAQAIIANAGVGGGDGPTPNFQVPGSTTSVLLSQGKTATASSFASSTFDASKAVDGSTTTRWTQSSGAANPTWLKVDLGANYSVTSVISDFYVASSSGNKYKIEYSTDDVNYTMYANKIDNFKVTGADSRSAVTARYMKITFADTQGLDASLKEFNIYGDPTPIMSPISQGKTATASSNYSTIYDAAKAVDGDMASRWAQVSGGADPQWLKVDLGANYTITSTNTNFHLPSGLGMKYKIEYSTDDSTYSMYLDHTGSYATQSSVTDTNAGSITARYMRITLTGTQGQGSSLYEFKVFGSSGAPSVPVSQGKTATASSIYSGTYDASKAVDGSISTRWAQVSGGSDPQWLKVDLGANYTITSTNTNFHLPSGLGMKYKIEYSSNDSTYSTYSDHTASYTTQASNTDTNAGSITARYIRITLTDTQVQGSSIYEFAVYGSLSSTPVLLSQGKTATASSTYSSTYDAPKAVDGNSGTRWAQVSGGSDPQSLKVDLGSNYSISSVNTTFYQQLGLGEKYKIEYSTDDSTYSMYYDHTGSFTTQTSNTDTNAASITARYMRITLTATQAQGSSIYEFSVYGQ</sequence>
<dbReference type="InterPro" id="IPR006626">
    <property type="entry name" value="PbH1"/>
</dbReference>
<dbReference type="SUPFAM" id="SSF49785">
    <property type="entry name" value="Galactose-binding domain-like"/>
    <property type="match status" value="4"/>
</dbReference>
<proteinExistence type="predicted"/>
<dbReference type="RefSeq" id="WP_155703862.1">
    <property type="nucleotide sequence ID" value="NZ_CP034235.1"/>
</dbReference>
<feature type="domain" description="F5/8 type C" evidence="2">
    <location>
        <begin position="906"/>
        <end position="1024"/>
    </location>
</feature>
<dbReference type="EMBL" id="CP034235">
    <property type="protein sequence ID" value="QGQ98753.1"/>
    <property type="molecule type" value="Genomic_DNA"/>
</dbReference>
<keyword evidence="4" id="KW-1185">Reference proteome</keyword>
<gene>
    <name evidence="3" type="ORF">EHS13_29680</name>
</gene>
<accession>A0A6B8RTG8</accession>
<dbReference type="PANTHER" id="PTHR36453:SF1">
    <property type="entry name" value="RIGHT HANDED BETA HELIX DOMAIN-CONTAINING PROTEIN"/>
    <property type="match status" value="1"/>
</dbReference>
<evidence type="ECO:0000313" key="4">
    <source>
        <dbReference type="Proteomes" id="UP000426246"/>
    </source>
</evidence>
<dbReference type="PANTHER" id="PTHR36453">
    <property type="entry name" value="SECRETED PROTEIN-RELATED"/>
    <property type="match status" value="1"/>
</dbReference>
<evidence type="ECO:0000256" key="1">
    <source>
        <dbReference type="SAM" id="SignalP"/>
    </source>
</evidence>
<dbReference type="InterPro" id="IPR008979">
    <property type="entry name" value="Galactose-bd-like_sf"/>
</dbReference>
<reference evidence="4" key="1">
    <citation type="submission" date="2018-11" db="EMBL/GenBank/DDBJ databases">
        <title>Complete genome sequence of Paenibacillus sp. ML311-T8.</title>
        <authorList>
            <person name="Nam Y.-D."/>
            <person name="Kang J."/>
            <person name="Chung W.-H."/>
            <person name="Park Y.S."/>
        </authorList>
    </citation>
    <scope>NUCLEOTIDE SEQUENCE [LARGE SCALE GENOMIC DNA]</scope>
    <source>
        <strain evidence="4">ML311-T8</strain>
    </source>
</reference>
<dbReference type="KEGG" id="ppsc:EHS13_29680"/>
<organism evidence="3 4">
    <name type="scientific">Paenibacillus psychroresistens</name>
    <dbReference type="NCBI Taxonomy" id="1778678"/>
    <lineage>
        <taxon>Bacteria</taxon>
        <taxon>Bacillati</taxon>
        <taxon>Bacillota</taxon>
        <taxon>Bacilli</taxon>
        <taxon>Bacillales</taxon>
        <taxon>Paenibacillaceae</taxon>
        <taxon>Paenibacillus</taxon>
    </lineage>
</organism>
<keyword evidence="1" id="KW-0732">Signal</keyword>
<dbReference type="Gene3D" id="2.160.20.10">
    <property type="entry name" value="Single-stranded right-handed beta-helix, Pectin lyase-like"/>
    <property type="match status" value="2"/>
</dbReference>
<dbReference type="Pfam" id="PF00754">
    <property type="entry name" value="F5_F8_type_C"/>
    <property type="match status" value="4"/>
</dbReference>
<dbReference type="SUPFAM" id="SSF51126">
    <property type="entry name" value="Pectin lyase-like"/>
    <property type="match status" value="1"/>
</dbReference>
<dbReference type="InterPro" id="IPR011050">
    <property type="entry name" value="Pectin_lyase_fold/virulence"/>
</dbReference>
<feature type="signal peptide" evidence="1">
    <location>
        <begin position="1"/>
        <end position="29"/>
    </location>
</feature>
<dbReference type="InterPro" id="IPR012334">
    <property type="entry name" value="Pectin_lyas_fold"/>
</dbReference>
<dbReference type="Gene3D" id="2.60.120.260">
    <property type="entry name" value="Galactose-binding domain-like"/>
    <property type="match status" value="4"/>
</dbReference>
<feature type="chain" id="PRO_5025398414" description="F5/8 type C domain-containing protein" evidence="1">
    <location>
        <begin position="30"/>
        <end position="1183"/>
    </location>
</feature>
<dbReference type="AlphaFoldDB" id="A0A6B8RTG8"/>
<evidence type="ECO:0000259" key="2">
    <source>
        <dbReference type="PROSITE" id="PS50022"/>
    </source>
</evidence>
<feature type="domain" description="F5/8 type C" evidence="2">
    <location>
        <begin position="1038"/>
        <end position="1183"/>
    </location>
</feature>
<feature type="domain" description="F5/8 type C" evidence="2">
    <location>
        <begin position="624"/>
        <end position="746"/>
    </location>
</feature>
<dbReference type="SMART" id="SM00231">
    <property type="entry name" value="FA58C"/>
    <property type="match status" value="3"/>
</dbReference>
<dbReference type="SMART" id="SM00710">
    <property type="entry name" value="PbH1"/>
    <property type="match status" value="6"/>
</dbReference>